<protein>
    <recommendedName>
        <fullName evidence="4">HTH tetR-type domain-containing protein</fullName>
    </recommendedName>
</protein>
<name>A0A094SPV4_9ZZZZ</name>
<dbReference type="PANTHER" id="PTHR30055:SF234">
    <property type="entry name" value="HTH-TYPE TRANSCRIPTIONAL REGULATOR BETI"/>
    <property type="match status" value="1"/>
</dbReference>
<accession>A0A094SPV4</accession>
<dbReference type="Pfam" id="PF00440">
    <property type="entry name" value="TetR_N"/>
    <property type="match status" value="1"/>
</dbReference>
<sequence>MSRILDHARRELDEFGPVKFNIMRVIEESGVSKSSVYHHFGGRDGVISAVEVQRLIDERMANNALLAQILASVNSGEECLDVIEAGLRAASNATGRKNRSHRIAIVAAAQHIPVLTESLAQESRIADIALTEMLNGARDRGLINPTESVEDIARYMATMFIGRSALDTFESEEFDAAWIRMSMGVLRGFLQPSPSKKSEN</sequence>
<evidence type="ECO:0000313" key="5">
    <source>
        <dbReference type="EMBL" id="KGA20698.1"/>
    </source>
</evidence>
<feature type="domain" description="HTH tetR-type" evidence="4">
    <location>
        <begin position="1"/>
        <end position="58"/>
    </location>
</feature>
<dbReference type="SUPFAM" id="SSF46689">
    <property type="entry name" value="Homeodomain-like"/>
    <property type="match status" value="1"/>
</dbReference>
<keyword evidence="3" id="KW-0804">Transcription</keyword>
<dbReference type="InterPro" id="IPR001647">
    <property type="entry name" value="HTH_TetR"/>
</dbReference>
<dbReference type="InterPro" id="IPR009057">
    <property type="entry name" value="Homeodomain-like_sf"/>
</dbReference>
<dbReference type="PRINTS" id="PR00455">
    <property type="entry name" value="HTHTETR"/>
</dbReference>
<dbReference type="AlphaFoldDB" id="A0A094SPV4"/>
<evidence type="ECO:0000256" key="1">
    <source>
        <dbReference type="ARBA" id="ARBA00023015"/>
    </source>
</evidence>
<dbReference type="PROSITE" id="PS50977">
    <property type="entry name" value="HTH_TETR_2"/>
    <property type="match status" value="1"/>
</dbReference>
<dbReference type="EMBL" id="JNSL01000020">
    <property type="protein sequence ID" value="KGA20698.1"/>
    <property type="molecule type" value="Genomic_DNA"/>
</dbReference>
<evidence type="ECO:0000256" key="3">
    <source>
        <dbReference type="ARBA" id="ARBA00023163"/>
    </source>
</evidence>
<reference evidence="5" key="1">
    <citation type="submission" date="2014-06" db="EMBL/GenBank/DDBJ databases">
        <title>Key roles for freshwater Actinobacteria revealed by deep metagenomic sequencing.</title>
        <authorList>
            <person name="Ghai R."/>
            <person name="Mizuno C.M."/>
            <person name="Picazo A."/>
            <person name="Camacho A."/>
            <person name="Rodriguez-Valera F."/>
        </authorList>
    </citation>
    <scope>NUCLEOTIDE SEQUENCE</scope>
</reference>
<organism evidence="5">
    <name type="scientific">freshwater metagenome</name>
    <dbReference type="NCBI Taxonomy" id="449393"/>
    <lineage>
        <taxon>unclassified sequences</taxon>
        <taxon>metagenomes</taxon>
        <taxon>ecological metagenomes</taxon>
    </lineage>
</organism>
<dbReference type="GO" id="GO:0000976">
    <property type="term" value="F:transcription cis-regulatory region binding"/>
    <property type="evidence" value="ECO:0007669"/>
    <property type="project" value="TreeGrafter"/>
</dbReference>
<dbReference type="InterPro" id="IPR050109">
    <property type="entry name" value="HTH-type_TetR-like_transc_reg"/>
</dbReference>
<dbReference type="PANTHER" id="PTHR30055">
    <property type="entry name" value="HTH-TYPE TRANSCRIPTIONAL REGULATOR RUTR"/>
    <property type="match status" value="1"/>
</dbReference>
<evidence type="ECO:0000259" key="4">
    <source>
        <dbReference type="PROSITE" id="PS50977"/>
    </source>
</evidence>
<dbReference type="Gene3D" id="1.10.357.10">
    <property type="entry name" value="Tetracycline Repressor, domain 2"/>
    <property type="match status" value="1"/>
</dbReference>
<keyword evidence="1" id="KW-0805">Transcription regulation</keyword>
<proteinExistence type="predicted"/>
<dbReference type="GO" id="GO:0003700">
    <property type="term" value="F:DNA-binding transcription factor activity"/>
    <property type="evidence" value="ECO:0007669"/>
    <property type="project" value="TreeGrafter"/>
</dbReference>
<comment type="caution">
    <text evidence="5">The sequence shown here is derived from an EMBL/GenBank/DDBJ whole genome shotgun (WGS) entry which is preliminary data.</text>
</comment>
<keyword evidence="2" id="KW-0238">DNA-binding</keyword>
<gene>
    <name evidence="5" type="ORF">GM51_5005</name>
</gene>
<evidence type="ECO:0000256" key="2">
    <source>
        <dbReference type="ARBA" id="ARBA00023125"/>
    </source>
</evidence>